<proteinExistence type="predicted"/>
<protein>
    <recommendedName>
        <fullName evidence="1">Fibronectin type-III domain-containing protein</fullName>
    </recommendedName>
</protein>
<dbReference type="InterPro" id="IPR003961">
    <property type="entry name" value="FN3_dom"/>
</dbReference>
<dbReference type="InterPro" id="IPR013783">
    <property type="entry name" value="Ig-like_fold"/>
</dbReference>
<accession>A0A423T2U2</accession>
<reference evidence="2 3" key="2">
    <citation type="submission" date="2019-01" db="EMBL/GenBank/DDBJ databases">
        <title>The decoding of complex shrimp genome reveals the adaptation for benthos swimmer, frequently molting mechanism and breeding impact on genome.</title>
        <authorList>
            <person name="Sun Y."/>
            <person name="Gao Y."/>
            <person name="Yu Y."/>
        </authorList>
    </citation>
    <scope>NUCLEOTIDE SEQUENCE [LARGE SCALE GENOMIC DNA]</scope>
    <source>
        <tissue evidence="2">Muscle</tissue>
    </source>
</reference>
<feature type="domain" description="Fibronectin type-III" evidence="1">
    <location>
        <begin position="64"/>
        <end position="150"/>
    </location>
</feature>
<dbReference type="PROSITE" id="PS50853">
    <property type="entry name" value="FN3"/>
    <property type="match status" value="1"/>
</dbReference>
<evidence type="ECO:0000313" key="2">
    <source>
        <dbReference type="EMBL" id="ROT70715.1"/>
    </source>
</evidence>
<dbReference type="Gene3D" id="2.60.40.10">
    <property type="entry name" value="Immunoglobulins"/>
    <property type="match status" value="1"/>
</dbReference>
<keyword evidence="3" id="KW-1185">Reference proteome</keyword>
<dbReference type="InterPro" id="IPR036116">
    <property type="entry name" value="FN3_sf"/>
</dbReference>
<dbReference type="EMBL" id="QCYY01002395">
    <property type="protein sequence ID" value="ROT70715.1"/>
    <property type="molecule type" value="Genomic_DNA"/>
</dbReference>
<reference evidence="2 3" key="1">
    <citation type="submission" date="2018-04" db="EMBL/GenBank/DDBJ databases">
        <authorList>
            <person name="Zhang X."/>
            <person name="Yuan J."/>
            <person name="Li F."/>
            <person name="Xiang J."/>
        </authorList>
    </citation>
    <scope>NUCLEOTIDE SEQUENCE [LARGE SCALE GENOMIC DNA]</scope>
    <source>
        <tissue evidence="2">Muscle</tissue>
    </source>
</reference>
<evidence type="ECO:0000259" key="1">
    <source>
        <dbReference type="PROSITE" id="PS50853"/>
    </source>
</evidence>
<dbReference type="SUPFAM" id="SSF49265">
    <property type="entry name" value="Fibronectin type III"/>
    <property type="match status" value="1"/>
</dbReference>
<sequence length="180" mass="19383">MSRVCYFEVGTDPSSGLCERTADTFYTMQGLGECEAYIADVAALSPSGMQSAKLEFYGVTLCDADSSLNFVPHSTSVALTWPQTDATSYQVCYSEVGRTQDQRACERTTDPFYEILGLHPCKAYATEVTAADPTGGRMLSGESYAYPPPPGFIRRRAMSKKGGCGDRGDLGRCVAEVSAC</sequence>
<gene>
    <name evidence="2" type="ORF">C7M84_010984</name>
</gene>
<organism evidence="2 3">
    <name type="scientific">Penaeus vannamei</name>
    <name type="common">Whiteleg shrimp</name>
    <name type="synonym">Litopenaeus vannamei</name>
    <dbReference type="NCBI Taxonomy" id="6689"/>
    <lineage>
        <taxon>Eukaryota</taxon>
        <taxon>Metazoa</taxon>
        <taxon>Ecdysozoa</taxon>
        <taxon>Arthropoda</taxon>
        <taxon>Crustacea</taxon>
        <taxon>Multicrustacea</taxon>
        <taxon>Malacostraca</taxon>
        <taxon>Eumalacostraca</taxon>
        <taxon>Eucarida</taxon>
        <taxon>Decapoda</taxon>
        <taxon>Dendrobranchiata</taxon>
        <taxon>Penaeoidea</taxon>
        <taxon>Penaeidae</taxon>
        <taxon>Penaeus</taxon>
    </lineage>
</organism>
<name>A0A423T2U2_PENVA</name>
<dbReference type="Proteomes" id="UP000283509">
    <property type="component" value="Unassembled WGS sequence"/>
</dbReference>
<dbReference type="AlphaFoldDB" id="A0A423T2U2"/>
<dbReference type="OrthoDB" id="10326021at2759"/>
<comment type="caution">
    <text evidence="2">The sequence shown here is derived from an EMBL/GenBank/DDBJ whole genome shotgun (WGS) entry which is preliminary data.</text>
</comment>
<evidence type="ECO:0000313" key="3">
    <source>
        <dbReference type="Proteomes" id="UP000283509"/>
    </source>
</evidence>